<reference evidence="1 2" key="1">
    <citation type="submission" date="2009-01" db="EMBL/GenBank/DDBJ databases">
        <authorList>
            <person name="Fulton L."/>
            <person name="Clifton S."/>
            <person name="Chinwalla A.T."/>
            <person name="Mitreva M."/>
            <person name="Sodergren E."/>
            <person name="Weinstock G."/>
            <person name="Clifton S."/>
            <person name="Dooling D.J."/>
            <person name="Fulton B."/>
            <person name="Minx P."/>
            <person name="Pepin K.H."/>
            <person name="Johnson M."/>
            <person name="Bhonagiri V."/>
            <person name="Nash W.E."/>
            <person name="Mardis E.R."/>
            <person name="Wilson R.K."/>
        </authorList>
    </citation>
    <scope>NUCLEOTIDE SEQUENCE [LARGE SCALE GENOMIC DNA]</scope>
    <source>
        <strain evidence="1 2">ATCC 33806</strain>
    </source>
</reference>
<gene>
    <name evidence="1" type="ORF">CORMATOL_00555</name>
</gene>
<dbReference type="AlphaFoldDB" id="C0E0Q5"/>
<dbReference type="EMBL" id="ACEB01000005">
    <property type="protein sequence ID" value="EEG27887.1"/>
    <property type="molecule type" value="Genomic_DNA"/>
</dbReference>
<evidence type="ECO:0000313" key="1">
    <source>
        <dbReference type="EMBL" id="EEG27887.1"/>
    </source>
</evidence>
<evidence type="ECO:0000313" key="2">
    <source>
        <dbReference type="Proteomes" id="UP000006247"/>
    </source>
</evidence>
<name>C0E0Q5_9CORY</name>
<dbReference type="Proteomes" id="UP000006247">
    <property type="component" value="Unassembled WGS sequence"/>
</dbReference>
<comment type="caution">
    <text evidence="1">The sequence shown here is derived from an EMBL/GenBank/DDBJ whole genome shotgun (WGS) entry which is preliminary data.</text>
</comment>
<organism evidence="1 2">
    <name type="scientific">Corynebacterium matruchotii ATCC 33806</name>
    <dbReference type="NCBI Taxonomy" id="566549"/>
    <lineage>
        <taxon>Bacteria</taxon>
        <taxon>Bacillati</taxon>
        <taxon>Actinomycetota</taxon>
        <taxon>Actinomycetes</taxon>
        <taxon>Mycobacteriales</taxon>
        <taxon>Corynebacteriaceae</taxon>
        <taxon>Corynebacterium</taxon>
    </lineage>
</organism>
<accession>C0E0Q5</accession>
<proteinExistence type="predicted"/>
<dbReference type="HOGENOM" id="CLU_2368096_0_0_11"/>
<sequence length="95" mass="9671">MGTSLPSSVFWFVVGFVLSSALLLAVVVVGVLGLVGAGCSEVGGAVAEGVWAVLAVFASLLVLLSLLLQAARVSAATVMMMAKVRGVRFFSLISQ</sequence>
<protein>
    <submittedName>
        <fullName evidence="1">Uncharacterized protein</fullName>
    </submittedName>
</protein>